<dbReference type="InterPro" id="IPR005135">
    <property type="entry name" value="Endo/exonuclease/phosphatase"/>
</dbReference>
<proteinExistence type="predicted"/>
<dbReference type="InterPro" id="IPR036691">
    <property type="entry name" value="Endo/exonu/phosph_ase_sf"/>
</dbReference>
<evidence type="ECO:0000259" key="1">
    <source>
        <dbReference type="PROSITE" id="PS50878"/>
    </source>
</evidence>
<dbReference type="SUPFAM" id="SSF56219">
    <property type="entry name" value="DNase I-like"/>
    <property type="match status" value="1"/>
</dbReference>
<evidence type="ECO:0000313" key="2">
    <source>
        <dbReference type="EMBL" id="GMI77972.1"/>
    </source>
</evidence>
<sequence length="878" mass="100052">MDIKVFSWNVQGCGHHRFLPAVRQFLRDNQPDLVAFVEPRISGYRADSVIAALGFLNSHRVEADGFSGRIWLAWSDAITVDIISNHFQFIHCRVTSRNNGISFFATAIYASPSATRRKLLWHHLRDLAATIHSPWILFGDFNVTLCDSERMGCASTIPSKAFQDFTFDAGLRDMGYHEPDFTWCRGSTYVRLDCFLCNTYWDEFYPVAEVHHLLRMRSDHRPILLHVGGQVNSHGPRHFRYFTGWSKHEDFARMVGDSWVSSSSITDNILHFTQAALEWNDRVFGYNGARKRRIMARLRGIQRALSTRTSRYLLNLEAELLLELESILDHEKLLWKQKSRSDWVAHGDRNTRYFHRQAIARKQRNRISSLKLSDGVWCEDQSILQNAATEYYRSLFAADPSPINPWPNVTSYPSIEQNYMQALDSIPSNEEIYEALMDMAPLKSPGWDGLHAEFFQREWRWVGPSICKMIQGVFKGDPIEHDLNRTILVLIPKCDSPQSFIDFRPISLCTVIYKLITKTIVRRLKPLFPTLIAPNQTSFISGRSITENIIINQEVVHSMQTSKAKQGWMAIKVDLEKAFDRLRWDFISDSLLEAGFPPNFRCLIMNCITSASMQIQWNGALSDTFLPQKGIRQGDPLSPYLFVLTMERLGHLINHSVSCGNWAPFSFRHNGTGLSNLFFADDLILYARVDMSQASNINAVLSTFGNCSGHKVSRSKTQIYFSTSVPNNMKTEISTALGFRVVDSLGKYLGVPVIHQRLRCSDFDFILDKIKAQLNGWAARTLSMAGRITLAKSVLSAILVYFMQTMVLPKKVCNDIEGIIRHFIWGSTSPLPKLSLVNWETVCQPMESGGLGLHRLHSFNAAFILKLSYSIVTNASTL</sequence>
<dbReference type="InterPro" id="IPR000477">
    <property type="entry name" value="RT_dom"/>
</dbReference>
<dbReference type="Gene3D" id="3.60.10.10">
    <property type="entry name" value="Endonuclease/exonuclease/phosphatase"/>
    <property type="match status" value="1"/>
</dbReference>
<dbReference type="InterPro" id="IPR043502">
    <property type="entry name" value="DNA/RNA_pol_sf"/>
</dbReference>
<dbReference type="Pfam" id="PF00078">
    <property type="entry name" value="RVT_1"/>
    <property type="match status" value="1"/>
</dbReference>
<dbReference type="Pfam" id="PF03372">
    <property type="entry name" value="Exo_endo_phos"/>
    <property type="match status" value="1"/>
</dbReference>
<name>A0A9W7LUF0_HIBTR</name>
<evidence type="ECO:0000313" key="3">
    <source>
        <dbReference type="Proteomes" id="UP001165190"/>
    </source>
</evidence>
<dbReference type="AlphaFoldDB" id="A0A9W7LUF0"/>
<dbReference type="Proteomes" id="UP001165190">
    <property type="component" value="Unassembled WGS sequence"/>
</dbReference>
<dbReference type="GO" id="GO:0003824">
    <property type="term" value="F:catalytic activity"/>
    <property type="evidence" value="ECO:0007669"/>
    <property type="project" value="InterPro"/>
</dbReference>
<dbReference type="PANTHER" id="PTHR33116">
    <property type="entry name" value="REVERSE TRANSCRIPTASE ZINC-BINDING DOMAIN-CONTAINING PROTEIN-RELATED-RELATED"/>
    <property type="match status" value="1"/>
</dbReference>
<accession>A0A9W7LUF0</accession>
<dbReference type="SUPFAM" id="SSF56672">
    <property type="entry name" value="DNA/RNA polymerases"/>
    <property type="match status" value="1"/>
</dbReference>
<reference evidence="2" key="1">
    <citation type="submission" date="2023-05" db="EMBL/GenBank/DDBJ databases">
        <title>Genome and transcriptome analyses reveal genes involved in the formation of fine ridges on petal epidermal cells in Hibiscus trionum.</title>
        <authorList>
            <person name="Koshimizu S."/>
            <person name="Masuda S."/>
            <person name="Ishii T."/>
            <person name="Shirasu K."/>
            <person name="Hoshino A."/>
            <person name="Arita M."/>
        </authorList>
    </citation>
    <scope>NUCLEOTIDE SEQUENCE</scope>
    <source>
        <strain evidence="2">Hamamatsu line</strain>
    </source>
</reference>
<feature type="domain" description="Reverse transcriptase" evidence="1">
    <location>
        <begin position="472"/>
        <end position="753"/>
    </location>
</feature>
<protein>
    <recommendedName>
        <fullName evidence="1">Reverse transcriptase domain-containing protein</fullName>
    </recommendedName>
</protein>
<dbReference type="PANTHER" id="PTHR33116:SF86">
    <property type="entry name" value="REVERSE TRANSCRIPTASE DOMAIN-CONTAINING PROTEIN"/>
    <property type="match status" value="1"/>
</dbReference>
<dbReference type="EMBL" id="BSYR01000014">
    <property type="protein sequence ID" value="GMI77972.1"/>
    <property type="molecule type" value="Genomic_DNA"/>
</dbReference>
<dbReference type="CDD" id="cd01650">
    <property type="entry name" value="RT_nLTR_like"/>
    <property type="match status" value="1"/>
</dbReference>
<gene>
    <name evidence="2" type="ORF">HRI_001466500</name>
</gene>
<organism evidence="2 3">
    <name type="scientific">Hibiscus trionum</name>
    <name type="common">Flower of an hour</name>
    <dbReference type="NCBI Taxonomy" id="183268"/>
    <lineage>
        <taxon>Eukaryota</taxon>
        <taxon>Viridiplantae</taxon>
        <taxon>Streptophyta</taxon>
        <taxon>Embryophyta</taxon>
        <taxon>Tracheophyta</taxon>
        <taxon>Spermatophyta</taxon>
        <taxon>Magnoliopsida</taxon>
        <taxon>eudicotyledons</taxon>
        <taxon>Gunneridae</taxon>
        <taxon>Pentapetalae</taxon>
        <taxon>rosids</taxon>
        <taxon>malvids</taxon>
        <taxon>Malvales</taxon>
        <taxon>Malvaceae</taxon>
        <taxon>Malvoideae</taxon>
        <taxon>Hibiscus</taxon>
    </lineage>
</organism>
<keyword evidence="3" id="KW-1185">Reference proteome</keyword>
<dbReference type="OrthoDB" id="1002131at2759"/>
<dbReference type="PROSITE" id="PS50878">
    <property type="entry name" value="RT_POL"/>
    <property type="match status" value="1"/>
</dbReference>
<comment type="caution">
    <text evidence="2">The sequence shown here is derived from an EMBL/GenBank/DDBJ whole genome shotgun (WGS) entry which is preliminary data.</text>
</comment>